<name>A0ABS6SYA7_9RHOB</name>
<dbReference type="RefSeq" id="WP_218390810.1">
    <property type="nucleotide sequence ID" value="NZ_JAHUZE010000001.1"/>
</dbReference>
<reference evidence="3 4" key="1">
    <citation type="submission" date="2021-05" db="EMBL/GenBank/DDBJ databases">
        <title>Culturable bacteria isolated from Daya Bay.</title>
        <authorList>
            <person name="Zheng W."/>
            <person name="Yu S."/>
            <person name="Huang Y."/>
        </authorList>
    </citation>
    <scope>NUCLEOTIDE SEQUENCE [LARGE SCALE GENOMIC DNA]</scope>
    <source>
        <strain evidence="3 4">DP4N28-5</strain>
    </source>
</reference>
<dbReference type="Pfam" id="PF14667">
    <property type="entry name" value="Polysacc_synt_C"/>
    <property type="match status" value="1"/>
</dbReference>
<sequence>MSDLNVLVTGANGFIGRNLALRLSETGATVLPVTRATADEELVELIARADAVVHFAGANRPENDEEFTQVNDAFTARLCALLTQRGAPVPLIGASTIQVERDTPYGRSKKAAEAHLAAYGAATGAPVSICRLVNVFGKWCRPNYNSVVATFCHNIARDLPIEVNDADAQVRLVHVDDVTDGWLDWLADPAPGVNVTSAAPEYRITLGELEHRLRGYRQIRDTHTVDETGTGLGRALYATYVSYLPTEAFTYPLTRHGDERGVFAEMLRTENTGQFSFFTAGPGITRGGHYHHAKTEKFLVLKGHARFRFKHMDTGETYDIETRGEESLVVETVPGWTHDITNIGEDELICMLWANEVFDRDRPDTVACPLSD</sequence>
<dbReference type="InterPro" id="IPR029303">
    <property type="entry name" value="CapF_C"/>
</dbReference>
<comment type="caution">
    <text evidence="3">The sequence shown here is derived from an EMBL/GenBank/DDBJ whole genome shotgun (WGS) entry which is preliminary data.</text>
</comment>
<dbReference type="InterPro" id="IPR050177">
    <property type="entry name" value="Lipid_A_modif_metabolic_enz"/>
</dbReference>
<evidence type="ECO:0000313" key="4">
    <source>
        <dbReference type="Proteomes" id="UP000756530"/>
    </source>
</evidence>
<feature type="domain" description="NAD-dependent epimerase/dehydratase" evidence="1">
    <location>
        <begin position="6"/>
        <end position="188"/>
    </location>
</feature>
<keyword evidence="4" id="KW-1185">Reference proteome</keyword>
<dbReference type="InterPro" id="IPR001509">
    <property type="entry name" value="Epimerase_deHydtase"/>
</dbReference>
<accession>A0ABS6SYA7</accession>
<dbReference type="EMBL" id="JAHUZE010000001">
    <property type="protein sequence ID" value="MBV7377949.1"/>
    <property type="molecule type" value="Genomic_DNA"/>
</dbReference>
<dbReference type="NCBIfam" id="NF047837">
    <property type="entry name" value="UDPAcbARedWbcJ"/>
    <property type="match status" value="1"/>
</dbReference>
<evidence type="ECO:0000259" key="1">
    <source>
        <dbReference type="Pfam" id="PF01370"/>
    </source>
</evidence>
<evidence type="ECO:0000313" key="3">
    <source>
        <dbReference type="EMBL" id="MBV7377949.1"/>
    </source>
</evidence>
<dbReference type="CDD" id="cd07007">
    <property type="entry name" value="cupin_CapF-like_C"/>
    <property type="match status" value="1"/>
</dbReference>
<gene>
    <name evidence="3" type="ORF">KJP28_03350</name>
</gene>
<dbReference type="PANTHER" id="PTHR43245:SF55">
    <property type="entry name" value="NAD(P)-BINDING DOMAIN-CONTAINING PROTEIN"/>
    <property type="match status" value="1"/>
</dbReference>
<proteinExistence type="predicted"/>
<protein>
    <submittedName>
        <fullName evidence="3">NAD-dependent epimerase/dehydratase family protein</fullName>
    </submittedName>
</protein>
<feature type="domain" description="Capsular polysaccharide assembling protein CapF C-terminal" evidence="2">
    <location>
        <begin position="256"/>
        <end position="366"/>
    </location>
</feature>
<dbReference type="Pfam" id="PF01370">
    <property type="entry name" value="Epimerase"/>
    <property type="match status" value="1"/>
</dbReference>
<dbReference type="Proteomes" id="UP000756530">
    <property type="component" value="Unassembled WGS sequence"/>
</dbReference>
<evidence type="ECO:0000259" key="2">
    <source>
        <dbReference type="Pfam" id="PF14667"/>
    </source>
</evidence>
<organism evidence="3 4">
    <name type="scientific">Maritimibacter dapengensis</name>
    <dbReference type="NCBI Taxonomy" id="2836868"/>
    <lineage>
        <taxon>Bacteria</taxon>
        <taxon>Pseudomonadati</taxon>
        <taxon>Pseudomonadota</taxon>
        <taxon>Alphaproteobacteria</taxon>
        <taxon>Rhodobacterales</taxon>
        <taxon>Roseobacteraceae</taxon>
        <taxon>Maritimibacter</taxon>
    </lineage>
</organism>
<dbReference type="PANTHER" id="PTHR43245">
    <property type="entry name" value="BIFUNCTIONAL POLYMYXIN RESISTANCE PROTEIN ARNA"/>
    <property type="match status" value="1"/>
</dbReference>